<keyword evidence="5" id="KW-0539">Nucleus</keyword>
<evidence type="ECO:0000256" key="2">
    <source>
        <dbReference type="ARBA" id="ARBA00023015"/>
    </source>
</evidence>
<accession>A0AA39T8X4</accession>
<dbReference type="InterPro" id="IPR015300">
    <property type="entry name" value="DNA-bd_pseudobarrel_sf"/>
</dbReference>
<keyword evidence="2" id="KW-0805">Transcription regulation</keyword>
<dbReference type="EMBL" id="JAUESC010000003">
    <property type="protein sequence ID" value="KAK0602643.1"/>
    <property type="molecule type" value="Genomic_DNA"/>
</dbReference>
<evidence type="ECO:0000313" key="8">
    <source>
        <dbReference type="Proteomes" id="UP001168877"/>
    </source>
</evidence>
<reference evidence="7" key="2">
    <citation type="submission" date="2023-06" db="EMBL/GenBank/DDBJ databases">
        <authorList>
            <person name="Swenson N.G."/>
            <person name="Wegrzyn J.L."/>
            <person name="Mcevoy S.L."/>
        </authorList>
    </citation>
    <scope>NUCLEOTIDE SEQUENCE</scope>
    <source>
        <strain evidence="7">NS2018</strain>
        <tissue evidence="7">Leaf</tissue>
    </source>
</reference>
<evidence type="ECO:0000256" key="5">
    <source>
        <dbReference type="ARBA" id="ARBA00023242"/>
    </source>
</evidence>
<name>A0AA39T8X4_ACESA</name>
<evidence type="ECO:0000256" key="1">
    <source>
        <dbReference type="ARBA" id="ARBA00004123"/>
    </source>
</evidence>
<dbReference type="Proteomes" id="UP001168877">
    <property type="component" value="Unassembled WGS sequence"/>
</dbReference>
<organism evidence="7 8">
    <name type="scientific">Acer saccharum</name>
    <name type="common">Sugar maple</name>
    <dbReference type="NCBI Taxonomy" id="4024"/>
    <lineage>
        <taxon>Eukaryota</taxon>
        <taxon>Viridiplantae</taxon>
        <taxon>Streptophyta</taxon>
        <taxon>Embryophyta</taxon>
        <taxon>Tracheophyta</taxon>
        <taxon>Spermatophyta</taxon>
        <taxon>Magnoliopsida</taxon>
        <taxon>eudicotyledons</taxon>
        <taxon>Gunneridae</taxon>
        <taxon>Pentapetalae</taxon>
        <taxon>rosids</taxon>
        <taxon>malvids</taxon>
        <taxon>Sapindales</taxon>
        <taxon>Sapindaceae</taxon>
        <taxon>Hippocastanoideae</taxon>
        <taxon>Acereae</taxon>
        <taxon>Acer</taxon>
    </lineage>
</organism>
<dbReference type="SUPFAM" id="SSF101936">
    <property type="entry name" value="DNA-binding pseudobarrel domain"/>
    <property type="match status" value="1"/>
</dbReference>
<dbReference type="GO" id="GO:0003677">
    <property type="term" value="F:DNA binding"/>
    <property type="evidence" value="ECO:0007669"/>
    <property type="project" value="UniProtKB-KW"/>
</dbReference>
<feature type="region of interest" description="Disordered" evidence="6">
    <location>
        <begin position="14"/>
        <end position="62"/>
    </location>
</feature>
<reference evidence="7" key="1">
    <citation type="journal article" date="2022" name="Plant J.">
        <title>Strategies of tolerance reflected in two North American maple genomes.</title>
        <authorList>
            <person name="McEvoy S.L."/>
            <person name="Sezen U.U."/>
            <person name="Trouern-Trend A."/>
            <person name="McMahon S.M."/>
            <person name="Schaberg P.G."/>
            <person name="Yang J."/>
            <person name="Wegrzyn J.L."/>
            <person name="Swenson N.G."/>
        </authorList>
    </citation>
    <scope>NUCLEOTIDE SEQUENCE</scope>
    <source>
        <strain evidence="7">NS2018</strain>
    </source>
</reference>
<proteinExistence type="predicted"/>
<evidence type="ECO:0000256" key="4">
    <source>
        <dbReference type="ARBA" id="ARBA00023163"/>
    </source>
</evidence>
<evidence type="ECO:0000313" key="7">
    <source>
        <dbReference type="EMBL" id="KAK0602643.1"/>
    </source>
</evidence>
<evidence type="ECO:0000256" key="6">
    <source>
        <dbReference type="SAM" id="MobiDB-lite"/>
    </source>
</evidence>
<dbReference type="AlphaFoldDB" id="A0AA39T8X4"/>
<evidence type="ECO:0008006" key="9">
    <source>
        <dbReference type="Google" id="ProtNLM"/>
    </source>
</evidence>
<evidence type="ECO:0000256" key="3">
    <source>
        <dbReference type="ARBA" id="ARBA00023125"/>
    </source>
</evidence>
<comment type="caution">
    <text evidence="7">The sequence shown here is derived from an EMBL/GenBank/DDBJ whole genome shotgun (WGS) entry which is preliminary data.</text>
</comment>
<dbReference type="GO" id="GO:0005634">
    <property type="term" value="C:nucleus"/>
    <property type="evidence" value="ECO:0007669"/>
    <property type="project" value="UniProtKB-SubCell"/>
</dbReference>
<keyword evidence="4" id="KW-0804">Transcription</keyword>
<comment type="subcellular location">
    <subcellularLocation>
        <location evidence="1">Nucleus</location>
    </subcellularLocation>
</comment>
<keyword evidence="3" id="KW-0238">DNA-binding</keyword>
<keyword evidence="8" id="KW-1185">Reference proteome</keyword>
<gene>
    <name evidence="7" type="ORF">LWI29_035578</name>
</gene>
<sequence>MELELILEKMLEDEDGERRKKQRRGRIGGEKAAAAKKMLEDEDEERRKKQRRESGGGGGGEEVMYSKEQVWALWYYPRPSGNLAIPAFTVGWLQFVRAKRIKVGNELTFYGHQVRAVDRE</sequence>
<protein>
    <recommendedName>
        <fullName evidence="9">TF-B3 domain-containing protein</fullName>
    </recommendedName>
</protein>